<proteinExistence type="predicted"/>
<evidence type="ECO:0000256" key="1">
    <source>
        <dbReference type="SAM" id="MobiDB-lite"/>
    </source>
</evidence>
<evidence type="ECO:0000313" key="4">
    <source>
        <dbReference type="Proteomes" id="UP001162131"/>
    </source>
</evidence>
<name>A0AAU9K0Q5_9CILI</name>
<accession>A0AAU9K0Q5</accession>
<dbReference type="InterPro" id="IPR036273">
    <property type="entry name" value="CRAL/TRIO_N_dom_sf"/>
</dbReference>
<organism evidence="3 4">
    <name type="scientific">Blepharisma stoltei</name>
    <dbReference type="NCBI Taxonomy" id="1481888"/>
    <lineage>
        <taxon>Eukaryota</taxon>
        <taxon>Sar</taxon>
        <taxon>Alveolata</taxon>
        <taxon>Ciliophora</taxon>
        <taxon>Postciliodesmatophora</taxon>
        <taxon>Heterotrichea</taxon>
        <taxon>Heterotrichida</taxon>
        <taxon>Blepharismidae</taxon>
        <taxon>Blepharisma</taxon>
    </lineage>
</organism>
<evidence type="ECO:0000259" key="2">
    <source>
        <dbReference type="PROSITE" id="PS50191"/>
    </source>
</evidence>
<reference evidence="3" key="1">
    <citation type="submission" date="2021-09" db="EMBL/GenBank/DDBJ databases">
        <authorList>
            <consortium name="AG Swart"/>
            <person name="Singh M."/>
            <person name="Singh A."/>
            <person name="Seah K."/>
            <person name="Emmerich C."/>
        </authorList>
    </citation>
    <scope>NUCLEOTIDE SEQUENCE</scope>
    <source>
        <strain evidence="3">ATCC30299</strain>
    </source>
</reference>
<dbReference type="AlphaFoldDB" id="A0AAU9K0Q5"/>
<dbReference type="Pfam" id="PF00650">
    <property type="entry name" value="CRAL_TRIO"/>
    <property type="match status" value="1"/>
</dbReference>
<dbReference type="EMBL" id="CAJZBQ010000053">
    <property type="protein sequence ID" value="CAG9331477.1"/>
    <property type="molecule type" value="Genomic_DNA"/>
</dbReference>
<feature type="domain" description="CRAL-TRIO" evidence="2">
    <location>
        <begin position="115"/>
        <end position="276"/>
    </location>
</feature>
<gene>
    <name evidence="3" type="ORF">BSTOLATCC_MIC53546</name>
</gene>
<dbReference type="PROSITE" id="PS50191">
    <property type="entry name" value="CRAL_TRIO"/>
    <property type="match status" value="1"/>
</dbReference>
<keyword evidence="4" id="KW-1185">Reference proteome</keyword>
<dbReference type="InterPro" id="IPR036865">
    <property type="entry name" value="CRAL-TRIO_dom_sf"/>
</dbReference>
<dbReference type="SUPFAM" id="SSF52087">
    <property type="entry name" value="CRAL/TRIO domain"/>
    <property type="match status" value="1"/>
</dbReference>
<dbReference type="PANTHER" id="PTHR46818:SF1">
    <property type="entry name" value="CHROMOSOME UNDETERMINED SCAFFOLD_125, WHOLE GENOME SHOTGUN SEQUENCE"/>
    <property type="match status" value="1"/>
</dbReference>
<feature type="region of interest" description="Disordered" evidence="1">
    <location>
        <begin position="372"/>
        <end position="402"/>
    </location>
</feature>
<dbReference type="Proteomes" id="UP001162131">
    <property type="component" value="Unassembled WGS sequence"/>
</dbReference>
<dbReference type="CDD" id="cd00170">
    <property type="entry name" value="SEC14"/>
    <property type="match status" value="1"/>
</dbReference>
<comment type="caution">
    <text evidence="3">The sequence shown here is derived from an EMBL/GenBank/DDBJ whole genome shotgun (WGS) entry which is preliminary data.</text>
</comment>
<protein>
    <recommendedName>
        <fullName evidence="2">CRAL-TRIO domain-containing protein</fullName>
    </recommendedName>
</protein>
<sequence length="414" mass="47986">MENYSFSSEEKLIPEEAYYYWPQGSYVYTGEGKSLVRFIFYKTQYTSYENEMLAKFKQEIKSSFSEIPEFFRDEELLRILLGCKFDIKKSIRSLKNSIEWRAINLTDSFRSLYPKCSRLLNSGAIYIHGRDHRYRPIIVINASKFDMKKYSIDEFTALLCFNLEFAIQKLTIPGQIENWIIITDLCNQPLKNLPISELRRIIKVLQDNFRCRMIVNYVVNAPSSLTFVWNIVKGFIESHTVKKIRINKKSNPPELKEHIAPNQLEEKYGGKLPNATVFWPPTLPPGPFTIPEEPQSAHLSGRTTYHEYHPQKEISFYDVPDDEPALPPTPSISLPIFWKDPERGINRSESEKNISAESINLSFQNEKIEIKLDNRSVHSDGGQTKENTEIQSFSSPKPKSKKTCGCYAKACQIF</sequence>
<evidence type="ECO:0000313" key="3">
    <source>
        <dbReference type="EMBL" id="CAG9331477.1"/>
    </source>
</evidence>
<feature type="compositionally biased region" description="Polar residues" evidence="1">
    <location>
        <begin position="381"/>
        <end position="391"/>
    </location>
</feature>
<dbReference type="Gene3D" id="3.40.525.10">
    <property type="entry name" value="CRAL-TRIO lipid binding domain"/>
    <property type="match status" value="1"/>
</dbReference>
<dbReference type="InterPro" id="IPR001251">
    <property type="entry name" value="CRAL-TRIO_dom"/>
</dbReference>
<dbReference type="SUPFAM" id="SSF46938">
    <property type="entry name" value="CRAL/TRIO N-terminal domain"/>
    <property type="match status" value="1"/>
</dbReference>
<dbReference type="SMART" id="SM00516">
    <property type="entry name" value="SEC14"/>
    <property type="match status" value="1"/>
</dbReference>
<dbReference type="PRINTS" id="PR00180">
    <property type="entry name" value="CRETINALDHBP"/>
</dbReference>
<dbReference type="PANTHER" id="PTHR46818">
    <property type="entry name" value="DOMAIN-CONTAINING PROTEIN, PUTATIVE-RELATED"/>
    <property type="match status" value="1"/>
</dbReference>